<dbReference type="SUPFAM" id="SSF49464">
    <property type="entry name" value="Carboxypeptidase regulatory domain-like"/>
    <property type="match status" value="1"/>
</dbReference>
<dbReference type="Proteomes" id="UP001500968">
    <property type="component" value="Unassembled WGS sequence"/>
</dbReference>
<dbReference type="EMBL" id="BAABCR010000015">
    <property type="protein sequence ID" value="GAA4036308.1"/>
    <property type="molecule type" value="Genomic_DNA"/>
</dbReference>
<evidence type="ECO:0000313" key="2">
    <source>
        <dbReference type="Proteomes" id="UP001500968"/>
    </source>
</evidence>
<sequence>MKISLKIIAVLLIGHVVQAQKISDKVLNGKVVSEAVNLDGIYVINLNTDQTATTASQGFFSISVSVGDTLMFAALPIKGLKRVITEADFDQKLVFIKLEPMIHRLNEVVIKQYKHINAVDLGIVAPTIKKYTPAERRLRTANGDGIEGNTDGSSGASVGLDPLFNWMSGRTALLKKELEVERKETLLQRIENQFGISYCIDKLKIPSEYVKGFWYYIVDEPKFVAAMKTKNKVMTAFVLAELATKYISLQQADAK</sequence>
<reference evidence="2" key="1">
    <citation type="journal article" date="2019" name="Int. J. Syst. Evol. Microbiol.">
        <title>The Global Catalogue of Microorganisms (GCM) 10K type strain sequencing project: providing services to taxonomists for standard genome sequencing and annotation.</title>
        <authorList>
            <consortium name="The Broad Institute Genomics Platform"/>
            <consortium name="The Broad Institute Genome Sequencing Center for Infectious Disease"/>
            <person name="Wu L."/>
            <person name="Ma J."/>
        </authorList>
    </citation>
    <scope>NUCLEOTIDE SEQUENCE [LARGE SCALE GENOMIC DNA]</scope>
    <source>
        <strain evidence="2">JCM 17064</strain>
    </source>
</reference>
<evidence type="ECO:0008006" key="3">
    <source>
        <dbReference type="Google" id="ProtNLM"/>
    </source>
</evidence>
<keyword evidence="2" id="KW-1185">Reference proteome</keyword>
<gene>
    <name evidence="1" type="ORF">GCM10022386_22330</name>
</gene>
<accession>A0ABP7U588</accession>
<protein>
    <recommendedName>
        <fullName evidence="3">Cna B 2 domain containing protein</fullName>
    </recommendedName>
</protein>
<name>A0ABP7U588_9FLAO</name>
<dbReference type="RefSeq" id="WP_324690090.1">
    <property type="nucleotide sequence ID" value="NZ_BAABCR010000015.1"/>
</dbReference>
<dbReference type="InterPro" id="IPR008969">
    <property type="entry name" value="CarboxyPept-like_regulatory"/>
</dbReference>
<evidence type="ECO:0000313" key="1">
    <source>
        <dbReference type="EMBL" id="GAA4036308.1"/>
    </source>
</evidence>
<organism evidence="1 2">
    <name type="scientific">Flavobacterium cheonhonense</name>
    <dbReference type="NCBI Taxonomy" id="706185"/>
    <lineage>
        <taxon>Bacteria</taxon>
        <taxon>Pseudomonadati</taxon>
        <taxon>Bacteroidota</taxon>
        <taxon>Flavobacteriia</taxon>
        <taxon>Flavobacteriales</taxon>
        <taxon>Flavobacteriaceae</taxon>
        <taxon>Flavobacterium</taxon>
    </lineage>
</organism>
<comment type="caution">
    <text evidence="1">The sequence shown here is derived from an EMBL/GenBank/DDBJ whole genome shotgun (WGS) entry which is preliminary data.</text>
</comment>
<proteinExistence type="predicted"/>